<proteinExistence type="predicted"/>
<feature type="coiled-coil region" evidence="3">
    <location>
        <begin position="508"/>
        <end position="542"/>
    </location>
</feature>
<dbReference type="AlphaFoldDB" id="A0A6G0WWM3"/>
<dbReference type="Proteomes" id="UP000481153">
    <property type="component" value="Unassembled WGS sequence"/>
</dbReference>
<name>A0A6G0WWM3_9STRA</name>
<evidence type="ECO:0000256" key="2">
    <source>
        <dbReference type="ARBA" id="ARBA00022840"/>
    </source>
</evidence>
<dbReference type="SUPFAM" id="SSF48371">
    <property type="entry name" value="ARM repeat"/>
    <property type="match status" value="1"/>
</dbReference>
<dbReference type="InterPro" id="IPR000225">
    <property type="entry name" value="Armadillo"/>
</dbReference>
<accession>A0A6G0WWM3</accession>
<dbReference type="PROSITE" id="PS50011">
    <property type="entry name" value="PROTEIN_KINASE_DOM"/>
    <property type="match status" value="1"/>
</dbReference>
<evidence type="ECO:0000313" key="5">
    <source>
        <dbReference type="EMBL" id="KAF0731895.1"/>
    </source>
</evidence>
<dbReference type="InterPro" id="IPR000719">
    <property type="entry name" value="Prot_kinase_dom"/>
</dbReference>
<reference evidence="5 6" key="1">
    <citation type="submission" date="2019-07" db="EMBL/GenBank/DDBJ databases">
        <title>Genomics analysis of Aphanomyces spp. identifies a new class of oomycete effector associated with host adaptation.</title>
        <authorList>
            <person name="Gaulin E."/>
        </authorList>
    </citation>
    <scope>NUCLEOTIDE SEQUENCE [LARGE SCALE GENOMIC DNA]</scope>
    <source>
        <strain evidence="5 6">ATCC 201684</strain>
    </source>
</reference>
<dbReference type="InterPro" id="IPR001245">
    <property type="entry name" value="Ser-Thr/Tyr_kinase_cat_dom"/>
</dbReference>
<dbReference type="Gene3D" id="1.25.10.10">
    <property type="entry name" value="Leucine-rich Repeat Variant"/>
    <property type="match status" value="1"/>
</dbReference>
<dbReference type="InterPro" id="IPR011009">
    <property type="entry name" value="Kinase-like_dom_sf"/>
</dbReference>
<dbReference type="Pfam" id="PF07714">
    <property type="entry name" value="PK_Tyr_Ser-Thr"/>
    <property type="match status" value="1"/>
</dbReference>
<dbReference type="GO" id="GO:0005524">
    <property type="term" value="F:ATP binding"/>
    <property type="evidence" value="ECO:0007669"/>
    <property type="project" value="UniProtKB-KW"/>
</dbReference>
<dbReference type="VEuPathDB" id="FungiDB:AeMF1_014396"/>
<feature type="domain" description="Protein kinase" evidence="4">
    <location>
        <begin position="1"/>
        <end position="260"/>
    </location>
</feature>
<dbReference type="SMART" id="SM00185">
    <property type="entry name" value="ARM"/>
    <property type="match status" value="4"/>
</dbReference>
<evidence type="ECO:0000256" key="1">
    <source>
        <dbReference type="ARBA" id="ARBA00022741"/>
    </source>
</evidence>
<dbReference type="GO" id="GO:0004674">
    <property type="term" value="F:protein serine/threonine kinase activity"/>
    <property type="evidence" value="ECO:0007669"/>
    <property type="project" value="TreeGrafter"/>
</dbReference>
<dbReference type="InterPro" id="IPR051681">
    <property type="entry name" value="Ser/Thr_Kinases-Pseudokinases"/>
</dbReference>
<evidence type="ECO:0000256" key="3">
    <source>
        <dbReference type="SAM" id="Coils"/>
    </source>
</evidence>
<organism evidence="5 6">
    <name type="scientific">Aphanomyces euteiches</name>
    <dbReference type="NCBI Taxonomy" id="100861"/>
    <lineage>
        <taxon>Eukaryota</taxon>
        <taxon>Sar</taxon>
        <taxon>Stramenopiles</taxon>
        <taxon>Oomycota</taxon>
        <taxon>Saprolegniomycetes</taxon>
        <taxon>Saprolegniales</taxon>
        <taxon>Verrucalvaceae</taxon>
        <taxon>Aphanomyces</taxon>
    </lineage>
</organism>
<keyword evidence="6" id="KW-1185">Reference proteome</keyword>
<keyword evidence="2" id="KW-0067">ATP-binding</keyword>
<dbReference type="InterPro" id="IPR011989">
    <property type="entry name" value="ARM-like"/>
</dbReference>
<protein>
    <recommendedName>
        <fullName evidence="4">Protein kinase domain-containing protein</fullName>
    </recommendedName>
</protein>
<keyword evidence="1" id="KW-0547">Nucleotide-binding</keyword>
<keyword evidence="3" id="KW-0175">Coiled coil</keyword>
<dbReference type="PANTHER" id="PTHR44329:SF298">
    <property type="entry name" value="MIXED LINEAGE KINASE DOMAIN-LIKE PROTEIN"/>
    <property type="match status" value="1"/>
</dbReference>
<feature type="coiled-coil region" evidence="3">
    <location>
        <begin position="318"/>
        <end position="478"/>
    </location>
</feature>
<dbReference type="SUPFAM" id="SSF56112">
    <property type="entry name" value="Protein kinase-like (PK-like)"/>
    <property type="match status" value="1"/>
</dbReference>
<sequence length="935" mass="105375">MVEVSVNSIEIEHGDASLLNRSQLWEIRAATHEGRAIAVLQYRQSSRHDLLWATTLQYLPCILATKHRGLVEVLGVARHDDGRPAMLVMERCDTSLYDLLHVHRTTLSDSAIVHIALEILAVLEHCQGEGLDHLTSRKVLFNAAGNVIILGIFQRDILKHARVPIASSIYEAPAHHEAEQPPPPEAAQVYTFGVLLWEMCCGELPTVELFHRFAQVTMRHPRCEFESLVRQCVHEDPNNRPTLPELRETLVKLQLAAPRLGDVLDGIKSRFQEQLSPAAPTDDSSNPVSSSVVAKRLEAVEAQLLEEQRHFDIVVGQLEFANSEIAALQLKVETKEMERKVMEEKLVEAMTHSAELDAQRKEALDEREQWQQQSQVVEKQLQRLEILYNEQMDAKERSKTYYTTIVHEMETMRQERGLLEARLDDAKAQLVDEKARSEELGIRWEQTIKRVEDERRLREKAERHLTDMRQQNQILQDQVKEWHPETGATTLEIRRTYEAQLQDKDEHIQRLHLEMVAFREEMNAMESTVESYKAELDAKETSLTLLKQSYDATRSELQLSQATCLQQRRELERCESQLEVCSRALTTTQVELKATEDLLKVEIKKREDQELALKSRRCLDLTCDAPPFLIQASGYCKDCDEKRANQEAARRRELEKERANHPPDQVVRDAYAAGGIGALLDTVEKFHMYMDIVLAGLKKLQLLCETPGPVKDSLGDFNAFQRLVALMAQYPDDAAMQLASTRLIGVLAFNHDVNRVRLVCDGALNVILGGMCRLAADKIIQQSSCTALTNLAHNCEINRRKILELSGIERVLDAMQAFPHDTAIQQGCAWALISLAASDFMCEQIASRGGVGGLVAAMLNCPGDVGVQYYASWALLNLVSGIQAMQSFAKQEGAVEVCEAALACFTDHDGIQDKAGSVVAILTGQVEEDEDVQDI</sequence>
<dbReference type="EMBL" id="VJMJ01000138">
    <property type="protein sequence ID" value="KAF0731895.1"/>
    <property type="molecule type" value="Genomic_DNA"/>
</dbReference>
<dbReference type="PANTHER" id="PTHR44329">
    <property type="entry name" value="SERINE/THREONINE-PROTEIN KINASE TNNI3K-RELATED"/>
    <property type="match status" value="1"/>
</dbReference>
<comment type="caution">
    <text evidence="5">The sequence shown here is derived from an EMBL/GenBank/DDBJ whole genome shotgun (WGS) entry which is preliminary data.</text>
</comment>
<dbReference type="Gene3D" id="1.10.510.10">
    <property type="entry name" value="Transferase(Phosphotransferase) domain 1"/>
    <property type="match status" value="1"/>
</dbReference>
<dbReference type="InterPro" id="IPR016024">
    <property type="entry name" value="ARM-type_fold"/>
</dbReference>
<gene>
    <name evidence="5" type="ORF">Ae201684_010849</name>
</gene>
<evidence type="ECO:0000313" key="6">
    <source>
        <dbReference type="Proteomes" id="UP000481153"/>
    </source>
</evidence>
<evidence type="ECO:0000259" key="4">
    <source>
        <dbReference type="PROSITE" id="PS50011"/>
    </source>
</evidence>